<comment type="caution">
    <text evidence="8">The sequence shown here is derived from an EMBL/GenBank/DDBJ whole genome shotgun (WGS) entry which is preliminary data.</text>
</comment>
<evidence type="ECO:0000256" key="4">
    <source>
        <dbReference type="ARBA" id="ARBA00023136"/>
    </source>
</evidence>
<dbReference type="Gene3D" id="1.20.58.390">
    <property type="entry name" value="Neurotransmitter-gated ion-channel transmembrane domain"/>
    <property type="match status" value="1"/>
</dbReference>
<comment type="subcellular location">
    <subcellularLocation>
        <location evidence="1">Membrane</location>
        <topology evidence="1">Multi-pass membrane protein</topology>
    </subcellularLocation>
</comment>
<keyword evidence="5" id="KW-0813">Transport</keyword>
<feature type="domain" description="Neurotransmitter-gated ion-channel ligand-binding" evidence="6">
    <location>
        <begin position="34"/>
        <end position="241"/>
    </location>
</feature>
<gene>
    <name evidence="8" type="ORF">FSP39_005906</name>
</gene>
<feature type="transmembrane region" description="Helical" evidence="5">
    <location>
        <begin position="244"/>
        <end position="267"/>
    </location>
</feature>
<evidence type="ECO:0000256" key="1">
    <source>
        <dbReference type="ARBA" id="ARBA00004141"/>
    </source>
</evidence>
<dbReference type="GO" id="GO:0004888">
    <property type="term" value="F:transmembrane signaling receptor activity"/>
    <property type="evidence" value="ECO:0007669"/>
    <property type="project" value="InterPro"/>
</dbReference>
<organism evidence="8 9">
    <name type="scientific">Pinctada imbricata</name>
    <name type="common">Atlantic pearl-oyster</name>
    <name type="synonym">Pinctada martensii</name>
    <dbReference type="NCBI Taxonomy" id="66713"/>
    <lineage>
        <taxon>Eukaryota</taxon>
        <taxon>Metazoa</taxon>
        <taxon>Spiralia</taxon>
        <taxon>Lophotrochozoa</taxon>
        <taxon>Mollusca</taxon>
        <taxon>Bivalvia</taxon>
        <taxon>Autobranchia</taxon>
        <taxon>Pteriomorphia</taxon>
        <taxon>Pterioida</taxon>
        <taxon>Pterioidea</taxon>
        <taxon>Pteriidae</taxon>
        <taxon>Pinctada</taxon>
    </lineage>
</organism>
<dbReference type="Gene3D" id="2.70.170.10">
    <property type="entry name" value="Neurotransmitter-gated ion-channel ligand-binding domain"/>
    <property type="match status" value="1"/>
</dbReference>
<keyword evidence="4 5" id="KW-0472">Membrane</keyword>
<evidence type="ECO:0000256" key="2">
    <source>
        <dbReference type="ARBA" id="ARBA00022692"/>
    </source>
</evidence>
<dbReference type="InterPro" id="IPR036734">
    <property type="entry name" value="Neur_chan_lig-bd_sf"/>
</dbReference>
<keyword evidence="3 5" id="KW-1133">Transmembrane helix</keyword>
<dbReference type="InterPro" id="IPR006202">
    <property type="entry name" value="Neur_chan_lig-bd"/>
</dbReference>
<evidence type="ECO:0000256" key="5">
    <source>
        <dbReference type="RuleBase" id="RU000687"/>
    </source>
</evidence>
<dbReference type="CDD" id="cd19051">
    <property type="entry name" value="LGIC_TM_cation"/>
    <property type="match status" value="1"/>
</dbReference>
<evidence type="ECO:0000259" key="7">
    <source>
        <dbReference type="Pfam" id="PF02932"/>
    </source>
</evidence>
<dbReference type="SUPFAM" id="SSF63712">
    <property type="entry name" value="Nicotinic receptor ligand binding domain-like"/>
    <property type="match status" value="1"/>
</dbReference>
<evidence type="ECO:0000313" key="9">
    <source>
        <dbReference type="Proteomes" id="UP001186944"/>
    </source>
</evidence>
<accession>A0AA89BNR0</accession>
<keyword evidence="5" id="KW-0406">Ion transport</keyword>
<dbReference type="GO" id="GO:0016020">
    <property type="term" value="C:membrane"/>
    <property type="evidence" value="ECO:0007669"/>
    <property type="project" value="UniProtKB-SubCell"/>
</dbReference>
<name>A0AA89BNR0_PINIB</name>
<feature type="domain" description="Neurotransmitter-gated ion-channel transmembrane" evidence="7">
    <location>
        <begin position="250"/>
        <end position="456"/>
    </location>
</feature>
<feature type="transmembrane region" description="Helical" evidence="5">
    <location>
        <begin position="274"/>
        <end position="292"/>
    </location>
</feature>
<dbReference type="PANTHER" id="PTHR18945">
    <property type="entry name" value="NEUROTRANSMITTER GATED ION CHANNEL"/>
    <property type="match status" value="1"/>
</dbReference>
<dbReference type="FunFam" id="1.20.58.390:FF:000043">
    <property type="entry name" value="AcetylCholine Receptor"/>
    <property type="match status" value="1"/>
</dbReference>
<protein>
    <submittedName>
        <fullName evidence="8">Uncharacterized protein</fullName>
    </submittedName>
</protein>
<proteinExistence type="inferred from homology"/>
<dbReference type="Pfam" id="PF02932">
    <property type="entry name" value="Neur_chan_memb"/>
    <property type="match status" value="1"/>
</dbReference>
<evidence type="ECO:0000313" key="8">
    <source>
        <dbReference type="EMBL" id="KAK3089725.1"/>
    </source>
</evidence>
<dbReference type="PRINTS" id="PR00252">
    <property type="entry name" value="NRIONCHANNEL"/>
</dbReference>
<dbReference type="FunFam" id="2.70.170.10:FF:000030">
    <property type="entry name" value="AcetylCholine Receptor"/>
    <property type="match status" value="1"/>
</dbReference>
<dbReference type="GO" id="GO:0005230">
    <property type="term" value="F:extracellular ligand-gated monoatomic ion channel activity"/>
    <property type="evidence" value="ECO:0007669"/>
    <property type="project" value="InterPro"/>
</dbReference>
<keyword evidence="2 5" id="KW-0812">Transmembrane</keyword>
<dbReference type="InterPro" id="IPR038050">
    <property type="entry name" value="Neuro_actylchol_rec"/>
</dbReference>
<evidence type="ECO:0000256" key="3">
    <source>
        <dbReference type="ARBA" id="ARBA00022989"/>
    </source>
</evidence>
<keyword evidence="9" id="KW-1185">Reference proteome</keyword>
<dbReference type="InterPro" id="IPR006029">
    <property type="entry name" value="Neurotrans-gated_channel_TM"/>
</dbReference>
<keyword evidence="5" id="KW-0407">Ion channel</keyword>
<dbReference type="InterPro" id="IPR006201">
    <property type="entry name" value="Neur_channel"/>
</dbReference>
<dbReference type="InterPro" id="IPR018000">
    <property type="entry name" value="Neurotransmitter_ion_chnl_CS"/>
</dbReference>
<dbReference type="PROSITE" id="PS00236">
    <property type="entry name" value="NEUROTR_ION_CHANNEL"/>
    <property type="match status" value="1"/>
</dbReference>
<reference evidence="8" key="1">
    <citation type="submission" date="2019-08" db="EMBL/GenBank/DDBJ databases">
        <title>The improved chromosome-level genome for the pearl oyster Pinctada fucata martensii using PacBio sequencing and Hi-C.</title>
        <authorList>
            <person name="Zheng Z."/>
        </authorList>
    </citation>
    <scope>NUCLEOTIDE SEQUENCE</scope>
    <source>
        <strain evidence="8">ZZ-2019</strain>
        <tissue evidence="8">Adductor muscle</tissue>
    </source>
</reference>
<dbReference type="SUPFAM" id="SSF90112">
    <property type="entry name" value="Neurotransmitter-gated ion-channel transmembrane pore"/>
    <property type="match status" value="1"/>
</dbReference>
<dbReference type="CDD" id="cd18997">
    <property type="entry name" value="LGIC_ECD_nAChR"/>
    <property type="match status" value="1"/>
</dbReference>
<dbReference type="Pfam" id="PF02931">
    <property type="entry name" value="Neur_chan_LBD"/>
    <property type="match status" value="1"/>
</dbReference>
<sequence length="474" mass="54567">MPLCRGIILQTVAFYIFYGLYMCQCQENYNNSVSLYRYLFNEERYVPNIIPVCNKGENVSISIDIALRELVELNEKFQLLRLKIWVRLQWTDCSLTWSPDDFGGQDRIIVPYGTVWMPDLAMYEGCSDEANMPDMREYRANVMSDGSVRYNFPTIVTAACRIDVTYFPYDYQNCSLTFSSWMYSGALVDIQALSSDGDTDNFIPHNEWKLISLKSDKKVSYYSCCPEPYPKVIYYLVLARYPKFYLLTLFFPCIIVSLLSLLGFMLPPVSGEKISLQITILLTIVVFLLLVQDKLPSSSDTFPYIGIYFSISMILVCLSCVMSGVVMYVYFKGSTKEKVSPWIRRVFLTGLRRMLCVSESPRLYQGEKEYDQVILHDIKPLHDRTQQKTTPTPPYPHHEVIGNGMRVTVSCNDIPHYKEGDSDSLQGQTKNLITNDWELLAYVLDRLFLLSYIAFTTANISSFFILMGNKISSE</sequence>
<dbReference type="Proteomes" id="UP001186944">
    <property type="component" value="Unassembled WGS sequence"/>
</dbReference>
<dbReference type="InterPro" id="IPR036719">
    <property type="entry name" value="Neuro-gated_channel_TM_sf"/>
</dbReference>
<evidence type="ECO:0000259" key="6">
    <source>
        <dbReference type="Pfam" id="PF02931"/>
    </source>
</evidence>
<dbReference type="AlphaFoldDB" id="A0AA89BNR0"/>
<feature type="transmembrane region" description="Helical" evidence="5">
    <location>
        <begin position="447"/>
        <end position="467"/>
    </location>
</feature>
<comment type="similarity">
    <text evidence="5">Belongs to the ligand-gated ion channel (TC 1.A.9) family.</text>
</comment>
<dbReference type="EMBL" id="VSWD01000010">
    <property type="protein sequence ID" value="KAK3089725.1"/>
    <property type="molecule type" value="Genomic_DNA"/>
</dbReference>
<feature type="transmembrane region" description="Helical" evidence="5">
    <location>
        <begin position="304"/>
        <end position="331"/>
    </location>
</feature>